<sequence>MCSVYCSCCAIFKYFNNSNLSVKLLNIMSNLTIQQHHLQTLLETFTQTAQNSLTGLKNHTVAIETASTDSQEDEFQLDMDGCDAIPLEPAGVRVPVVACDMSTVKIADSAEGGLWAVRGSIVRKNVSGLEVMLVGPFVYTSSPRNVDMILSSLFDVLGVDGKTPSFHQTTAPKLVGNLFEKVLQLHASQIIEGGILLLDGALTAGPADSPVEVVARIVESSHRNGLGVAAFSKSTTLTLQGRNILSVAGTMAPPYVVKLPPRRTERWPVYCGSIYVAHLSPRYFPFRVDVSAADDIQLLNQLLSSEAIIYGYPESLILAHQLAKLSRLDILSICARLEALHKIKFTQSPSLRSFLFGPLTHS</sequence>
<evidence type="ECO:0000313" key="3">
    <source>
        <dbReference type="Proteomes" id="UP000008120"/>
    </source>
</evidence>
<name>E6N8P6_CALS0</name>
<evidence type="ECO:0000313" key="2">
    <source>
        <dbReference type="EMBL" id="BAJ51370.1"/>
    </source>
</evidence>
<gene>
    <name evidence="2" type="ORF">CSUB_C1519</name>
    <name evidence="1" type="ORF">HGMM_F12C01C39</name>
</gene>
<protein>
    <recommendedName>
        <fullName evidence="4">DNA double-strand break repair nuclease NurA</fullName>
    </recommendedName>
</protein>
<dbReference type="Proteomes" id="UP000008120">
    <property type="component" value="Chromosome"/>
</dbReference>
<evidence type="ECO:0008006" key="4">
    <source>
        <dbReference type="Google" id="ProtNLM"/>
    </source>
</evidence>
<dbReference type="EMBL" id="AP011870">
    <property type="protein sequence ID" value="BAJ48665.1"/>
    <property type="molecule type" value="Genomic_DNA"/>
</dbReference>
<dbReference type="AlphaFoldDB" id="E6N8P6"/>
<proteinExistence type="predicted"/>
<dbReference type="KEGG" id="csu:CSUB_C1519"/>
<accession>E6N8P6</accession>
<dbReference type="BioCyc" id="CCAL311458:G131R-1541-MONOMER"/>
<dbReference type="EMBL" id="BA000048">
    <property type="protein sequence ID" value="BAJ51370.1"/>
    <property type="molecule type" value="Genomic_DNA"/>
</dbReference>
<organism evidence="1 3">
    <name type="scientific">Caldiarchaeum subterraneum</name>
    <dbReference type="NCBI Taxonomy" id="311458"/>
    <lineage>
        <taxon>Archaea</taxon>
        <taxon>Nitrososphaerota</taxon>
        <taxon>Candidatus Caldarchaeales</taxon>
        <taxon>Candidatus Caldarchaeaceae</taxon>
        <taxon>Candidatus Caldarchaeum</taxon>
    </lineage>
</organism>
<evidence type="ECO:0000313" key="1">
    <source>
        <dbReference type="EMBL" id="BAJ48665.1"/>
    </source>
</evidence>
<dbReference type="STRING" id="311458.CSUB_C1519"/>
<reference evidence="1 3" key="2">
    <citation type="journal article" date="2011" name="Nucleic Acids Res.">
        <title>Insights into the evolution of Archaea and eukaryotic protein modifier systems revealed by the genome of a novel archaeal group.</title>
        <authorList>
            <person name="Nunoura T."/>
            <person name="Takaki Y."/>
            <person name="Kakuta J."/>
            <person name="Nishi S."/>
            <person name="Sugahara J."/>
            <person name="Kazama H."/>
            <person name="Chee G."/>
            <person name="Hattori M."/>
            <person name="Kanai A."/>
            <person name="Atomi H."/>
            <person name="Takai K."/>
            <person name="Takami H."/>
        </authorList>
    </citation>
    <scope>NUCLEOTIDE SEQUENCE [LARGE SCALE GENOMIC DNA]</scope>
</reference>
<reference evidence="1 3" key="1">
    <citation type="journal article" date="2005" name="Environ. Microbiol.">
        <title>Genetic and functional properties of uncultivated thermophilic crenarchaeotes from a subsurface gold mine as revealed by analysis of genome fragments.</title>
        <authorList>
            <person name="Nunoura T."/>
            <person name="Hirayama H."/>
            <person name="Takami H."/>
            <person name="Oida H."/>
            <person name="Nishi S."/>
            <person name="Shimamura S."/>
            <person name="Suzuki Y."/>
            <person name="Inagaki F."/>
            <person name="Takai K."/>
            <person name="Nealson K.H."/>
            <person name="Horikoshi K."/>
        </authorList>
    </citation>
    <scope>NUCLEOTIDE SEQUENCE [LARGE SCALE GENOMIC DNA]</scope>
</reference>